<feature type="compositionally biased region" description="Polar residues" evidence="1">
    <location>
        <begin position="1087"/>
        <end position="1098"/>
    </location>
</feature>
<feature type="compositionally biased region" description="Pro residues" evidence="1">
    <location>
        <begin position="114"/>
        <end position="128"/>
    </location>
</feature>
<feature type="compositionally biased region" description="Low complexity" evidence="1">
    <location>
        <begin position="189"/>
        <end position="252"/>
    </location>
</feature>
<feature type="region of interest" description="Disordered" evidence="1">
    <location>
        <begin position="927"/>
        <end position="976"/>
    </location>
</feature>
<feature type="region of interest" description="Disordered" evidence="1">
    <location>
        <begin position="825"/>
        <end position="911"/>
    </location>
</feature>
<feature type="compositionally biased region" description="Low complexity" evidence="1">
    <location>
        <begin position="129"/>
        <end position="159"/>
    </location>
</feature>
<feature type="compositionally biased region" description="Low complexity" evidence="1">
    <location>
        <begin position="1535"/>
        <end position="1564"/>
    </location>
</feature>
<dbReference type="Proteomes" id="UP001498398">
    <property type="component" value="Unassembled WGS sequence"/>
</dbReference>
<feature type="compositionally biased region" description="Basic residues" evidence="1">
    <location>
        <begin position="952"/>
        <end position="962"/>
    </location>
</feature>
<proteinExistence type="predicted"/>
<feature type="compositionally biased region" description="Polar residues" evidence="1">
    <location>
        <begin position="1396"/>
        <end position="1407"/>
    </location>
</feature>
<feature type="compositionally biased region" description="Low complexity" evidence="1">
    <location>
        <begin position="1573"/>
        <end position="1587"/>
    </location>
</feature>
<feature type="compositionally biased region" description="Low complexity" evidence="1">
    <location>
        <begin position="1119"/>
        <end position="1133"/>
    </location>
</feature>
<feature type="compositionally biased region" description="Low complexity" evidence="1">
    <location>
        <begin position="1315"/>
        <end position="1333"/>
    </location>
</feature>
<feature type="compositionally biased region" description="Polar residues" evidence="1">
    <location>
        <begin position="265"/>
        <end position="278"/>
    </location>
</feature>
<feature type="compositionally biased region" description="Basic and acidic residues" evidence="1">
    <location>
        <begin position="927"/>
        <end position="936"/>
    </location>
</feature>
<feature type="compositionally biased region" description="Polar residues" evidence="1">
    <location>
        <begin position="322"/>
        <end position="336"/>
    </location>
</feature>
<feature type="compositionally biased region" description="Polar residues" evidence="1">
    <location>
        <begin position="360"/>
        <end position="375"/>
    </location>
</feature>
<feature type="compositionally biased region" description="Pro residues" evidence="1">
    <location>
        <begin position="848"/>
        <end position="860"/>
    </location>
</feature>
<sequence>MTDMFTEGSPTSDSFSFAPSHVSQSSVSSVQTLSAPSPPSDPDPSTPTAFSATSPPDITFHSPEASSSLPGLKPRKMSTPSLPSSSVSVATSPSSSVSPRPLPSVDRSSSVPQAAPPVRPPRARPPPVSKSQSSPSVQSLSSLSNPSSTPRTITTSTQPNSFDSLTASKSGTHLSPGVNPVIRPLPPISAADSRSRSGSKSSRSPSHSPAASPHPQDTSLSPVSTPTSSPTKKTSASSSSSITTTRGRSKSTVNPGGAVAATTARLATSGATANTGNGRMTDPKRSISKVGKQDEDKKKDEQDRNVKDSRDEEKQKSRDRASSSATLKSARPSSSKAVAGVNSGRNASASATTSDKSAYMPSSSTLESSATIQTPRSPPSARTALPDASSQSVNQSFKSSSSTTPALLPSTPIPSTTSPSGTHSNSPPRSHPRSHGHAHVNGPPSPGMGVSIKQLLSKPAPPGYTSAGSASESEGYASRGSKSFYDKDRERKLMREDVMVGTSQKTNLSGIEKDKERRREWEAERRLLREKSIERTRAGARDRSDSGAVTSGDEGPSTRERIFGGLMRSASLTKLREQYDKDDKGKEKEKRPRNVLRRKASGTLVNSAGGRSGRSSPPKEDQTSLPHQRQNRTYAAYAPPMLPLSPTAPKSPHSPPAPQMMQSTSGTLTLRPPSGTRGSSPSGPRARSSERSKDKSHSLGDVKGDSSEAMTPAKEIMVRYKQQQAAETAIREKMERKEREAEERNKEELKKSDAAEMRHDNLRVTQASTGTQGSTHVTTQLNIHNFQSVDTLPSESDFKHAKTEDEESAAMPYYTVYGSTSERVVAMGKPEDSSYGHSRKRSLSQPTSRPPASPVAPNTPPLRQSPVKSPVPDFAWDSKEGLDLSLSFGNESTGSGIHGGMGLDSPPEGGVKLNEVWERKVNITSKQDVKEEDKSAKPTRTTSFGGFGPKTLTRKMSAKWGRKGGLDSFGSVTRDSIDTGTVESVPVYAGAYGGIAEIQEAPSRPSLQERRASIGLGDDKSHGVRSLRLSIDKRAENPDTASGSVQTDSPEPLQKMHNPINPPTSALPTPPLSALYPSASPQLSPAMSSTQAAPTSKSKLWKLMKRISTGGLRDRYHYPPDSASSSSPSPASPFCQSPGETPPPVPAIPRDLAAYRANSGPARSSLSTIATASVSPVASGRQSRASSAHTNTSASSSKNPAPGTPGGIRMPPPLPPLSSLPRPGTGGTRSSSPISSSDKGSSKFFNKPQSRRSSSSSYGEELAPPPLPTSNTNSSSGSLGTSGSGGSKSAVLQQHIIPPSELYKLQLSLENENASSFSMGQSSSSTAHTPKSSMGGKSKRGDDYMIVRSPAEERPSFSLPVPRARNRDRERDIEDSGIRRPPPSEDGRPPSPIIPTFSTEGAINTWNKPKGKGERGRSQVSLMSTSVDAFSSGRRSMSIPGAQIPSSPTSPPPLPFRSSHRPSTANSNPPSAGSSRLTSPTRFTRMSPERAQSNEDIFSTISKVPPSPSHLTRKSIGVIPPSPSRPDFSAEFGQSSTRTPSTPLSRVTSPSSSTPRSASTSAAPWDSSSIAHSLDTSSILSSSSTPSKKGWGFHKGWKPSLNDKEKAAKWDDLLQRSEKAGGTLHLHSGSGLLSDHYPSNDD</sequence>
<evidence type="ECO:0000313" key="3">
    <source>
        <dbReference type="Proteomes" id="UP001498398"/>
    </source>
</evidence>
<feature type="region of interest" description="Disordered" evidence="1">
    <location>
        <begin position="1622"/>
        <end position="1642"/>
    </location>
</feature>
<organism evidence="2 3">
    <name type="scientific">Marasmiellus scandens</name>
    <dbReference type="NCBI Taxonomy" id="2682957"/>
    <lineage>
        <taxon>Eukaryota</taxon>
        <taxon>Fungi</taxon>
        <taxon>Dikarya</taxon>
        <taxon>Basidiomycota</taxon>
        <taxon>Agaricomycotina</taxon>
        <taxon>Agaricomycetes</taxon>
        <taxon>Agaricomycetidae</taxon>
        <taxon>Agaricales</taxon>
        <taxon>Marasmiineae</taxon>
        <taxon>Omphalotaceae</taxon>
        <taxon>Marasmiellus</taxon>
    </lineage>
</organism>
<feature type="compositionally biased region" description="Basic and acidic residues" evidence="1">
    <location>
        <begin position="484"/>
        <end position="498"/>
    </location>
</feature>
<feature type="compositionally biased region" description="Low complexity" evidence="1">
    <location>
        <begin position="1622"/>
        <end position="1636"/>
    </location>
</feature>
<evidence type="ECO:0000256" key="1">
    <source>
        <dbReference type="SAM" id="MobiDB-lite"/>
    </source>
</evidence>
<dbReference type="EMBL" id="JBANRG010000001">
    <property type="protein sequence ID" value="KAK7473069.1"/>
    <property type="molecule type" value="Genomic_DNA"/>
</dbReference>
<feature type="compositionally biased region" description="Basic and acidic residues" evidence="1">
    <location>
        <begin position="1007"/>
        <end position="1022"/>
    </location>
</feature>
<feature type="compositionally biased region" description="Low complexity" evidence="1">
    <location>
        <begin position="389"/>
        <end position="428"/>
    </location>
</feature>
<gene>
    <name evidence="2" type="ORF">VKT23_001172</name>
</gene>
<feature type="compositionally biased region" description="Low complexity" evidence="1">
    <location>
        <begin position="78"/>
        <end position="113"/>
    </location>
</feature>
<feature type="compositionally biased region" description="Low complexity" evidence="1">
    <location>
        <begin position="1183"/>
        <end position="1197"/>
    </location>
</feature>
<feature type="compositionally biased region" description="Basic and acidic residues" evidence="1">
    <location>
        <begin position="729"/>
        <end position="759"/>
    </location>
</feature>
<feature type="compositionally biased region" description="Basic and acidic residues" evidence="1">
    <location>
        <begin position="687"/>
        <end position="706"/>
    </location>
</feature>
<reference evidence="2 3" key="1">
    <citation type="submission" date="2024-01" db="EMBL/GenBank/DDBJ databases">
        <title>A draft genome for the cacao thread blight pathogen Marasmiellus scandens.</title>
        <authorList>
            <person name="Baruah I.K."/>
            <person name="Leung J."/>
            <person name="Bukari Y."/>
            <person name="Amoako-Attah I."/>
            <person name="Meinhardt L.W."/>
            <person name="Bailey B.A."/>
            <person name="Cohen S.P."/>
        </authorList>
    </citation>
    <scope>NUCLEOTIDE SEQUENCE [LARGE SCALE GENOMIC DNA]</scope>
    <source>
        <strain evidence="2 3">GH-19</strain>
    </source>
</reference>
<keyword evidence="3" id="KW-1185">Reference proteome</keyword>
<evidence type="ECO:0000313" key="2">
    <source>
        <dbReference type="EMBL" id="KAK7473069.1"/>
    </source>
</evidence>
<feature type="compositionally biased region" description="Basic and acidic residues" evidence="1">
    <location>
        <begin position="511"/>
        <end position="545"/>
    </location>
</feature>
<feature type="compositionally biased region" description="Basic and acidic residues" evidence="1">
    <location>
        <begin position="1365"/>
        <end position="1388"/>
    </location>
</feature>
<accession>A0ABR1K6N9</accession>
<feature type="compositionally biased region" description="Low complexity" evidence="1">
    <location>
        <begin position="1269"/>
        <end position="1279"/>
    </location>
</feature>
<feature type="compositionally biased region" description="Basic and acidic residues" evidence="1">
    <location>
        <begin position="281"/>
        <end position="321"/>
    </location>
</feature>
<feature type="compositionally biased region" description="Basic and acidic residues" evidence="1">
    <location>
        <begin position="574"/>
        <end position="592"/>
    </location>
</feature>
<feature type="compositionally biased region" description="Low complexity" evidence="1">
    <location>
        <begin position="1219"/>
        <end position="1243"/>
    </location>
</feature>
<feature type="compositionally biased region" description="Polar residues" evidence="1">
    <location>
        <begin position="1461"/>
        <end position="1502"/>
    </location>
</feature>
<feature type="compositionally biased region" description="Low complexity" evidence="1">
    <location>
        <begin position="14"/>
        <end position="35"/>
    </location>
</feature>
<feature type="region of interest" description="Disordered" evidence="1">
    <location>
        <begin position="1"/>
        <end position="759"/>
    </location>
</feature>
<feature type="compositionally biased region" description="Polar residues" evidence="1">
    <location>
        <begin position="160"/>
        <end position="173"/>
    </location>
</feature>
<feature type="region of interest" description="Disordered" evidence="1">
    <location>
        <begin position="996"/>
        <end position="1293"/>
    </location>
</feature>
<protein>
    <submittedName>
        <fullName evidence="2">Uncharacterized protein</fullName>
    </submittedName>
</protein>
<feature type="compositionally biased region" description="Low complexity" evidence="1">
    <location>
        <begin position="1063"/>
        <end position="1086"/>
    </location>
</feature>
<feature type="compositionally biased region" description="Low complexity" evidence="1">
    <location>
        <begin position="671"/>
        <end position="686"/>
    </location>
</feature>
<feature type="compositionally biased region" description="Polar residues" evidence="1">
    <location>
        <begin position="1161"/>
        <end position="1182"/>
    </location>
</feature>
<feature type="compositionally biased region" description="Polar residues" evidence="1">
    <location>
        <begin position="1418"/>
        <end position="1435"/>
    </location>
</feature>
<feature type="compositionally biased region" description="Low complexity" evidence="1">
    <location>
        <begin position="466"/>
        <end position="481"/>
    </location>
</feature>
<name>A0ABR1K6N9_9AGAR</name>
<feature type="compositionally biased region" description="Polar residues" evidence="1">
    <location>
        <begin position="1039"/>
        <end position="1049"/>
    </location>
</feature>
<comment type="caution">
    <text evidence="2">The sequence shown here is derived from an EMBL/GenBank/DDBJ whole genome shotgun (WGS) entry which is preliminary data.</text>
</comment>
<feature type="region of interest" description="Disordered" evidence="1">
    <location>
        <begin position="1313"/>
        <end position="1602"/>
    </location>
</feature>
<feature type="compositionally biased region" description="Basic and acidic residues" evidence="1">
    <location>
        <begin position="1339"/>
        <end position="1355"/>
    </location>
</feature>
<feature type="compositionally biased region" description="Low complexity" evidence="1">
    <location>
        <begin position="347"/>
        <end position="358"/>
    </location>
</feature>
<feature type="compositionally biased region" description="Pro residues" evidence="1">
    <location>
        <begin position="36"/>
        <end position="45"/>
    </location>
</feature>
<feature type="compositionally biased region" description="Polar residues" evidence="1">
    <location>
        <begin position="623"/>
        <end position="633"/>
    </location>
</feature>